<keyword evidence="5" id="KW-1185">Reference proteome</keyword>
<dbReference type="SUPFAM" id="SSF46689">
    <property type="entry name" value="Homeodomain-like"/>
    <property type="match status" value="1"/>
</dbReference>
<sequence length="186" mass="20765">MATGELTETKRKNIIKLVLVEGRSLAEVARKYKCSPQTIRKIVDEYQQKGTISVKKTTVNTTPKKKQWGPKNNLQCLNFNNGLTLFSWKTKSIKYEYVQVKCEAQGGKCEWITPSCSATSCCPTYARCTGTFGTSTTTTNTPSTSSSSSTLSNPLYYFILYSFSFSVSPKLHLNSYGSIEKLLKCK</sequence>
<dbReference type="AlphaFoldDB" id="F4Q5U2"/>
<evidence type="ECO:0000313" key="4">
    <source>
        <dbReference type="EMBL" id="EGG17351.1"/>
    </source>
</evidence>
<dbReference type="OrthoDB" id="21322at2759"/>
<feature type="domain" description="Insertion element IS150 protein InsJ-like helix-turn-helix" evidence="3">
    <location>
        <begin position="10"/>
        <end position="52"/>
    </location>
</feature>
<protein>
    <recommendedName>
        <fullName evidence="3">Insertion element IS150 protein InsJ-like helix-turn-helix domain-containing protein</fullName>
    </recommendedName>
</protein>
<dbReference type="Proteomes" id="UP000007797">
    <property type="component" value="Unassembled WGS sequence"/>
</dbReference>
<dbReference type="Gene3D" id="1.10.10.2690">
    <property type="match status" value="1"/>
</dbReference>
<evidence type="ECO:0000256" key="2">
    <source>
        <dbReference type="ARBA" id="ARBA00023163"/>
    </source>
</evidence>
<proteinExistence type="predicted"/>
<dbReference type="KEGG" id="dfa:DFA_08346"/>
<keyword evidence="1" id="KW-0805">Transcription regulation</keyword>
<reference evidence="5" key="1">
    <citation type="journal article" date="2011" name="Genome Res.">
        <title>Phylogeny-wide analysis of social amoeba genomes highlights ancient origins for complex intercellular communication.</title>
        <authorList>
            <person name="Heidel A.J."/>
            <person name="Lawal H.M."/>
            <person name="Felder M."/>
            <person name="Schilde C."/>
            <person name="Helps N.R."/>
            <person name="Tunggal B."/>
            <person name="Rivero F."/>
            <person name="John U."/>
            <person name="Schleicher M."/>
            <person name="Eichinger L."/>
            <person name="Platzer M."/>
            <person name="Noegel A.A."/>
            <person name="Schaap P."/>
            <person name="Gloeckner G."/>
        </authorList>
    </citation>
    <scope>NUCLEOTIDE SEQUENCE [LARGE SCALE GENOMIC DNA]</scope>
    <source>
        <strain evidence="5">SH3</strain>
    </source>
</reference>
<gene>
    <name evidence="4" type="ORF">DFA_08346</name>
</gene>
<evidence type="ECO:0000256" key="1">
    <source>
        <dbReference type="ARBA" id="ARBA00023015"/>
    </source>
</evidence>
<dbReference type="GeneID" id="14869608"/>
<dbReference type="RefSeq" id="XP_004355835.1">
    <property type="nucleotide sequence ID" value="XM_004355782.1"/>
</dbReference>
<keyword evidence="2" id="KW-0804">Transcription</keyword>
<dbReference type="InterPro" id="IPR055247">
    <property type="entry name" value="InsJ-like_HTH"/>
</dbReference>
<dbReference type="InterPro" id="IPR009057">
    <property type="entry name" value="Homeodomain-like_sf"/>
</dbReference>
<dbReference type="EMBL" id="GL883021">
    <property type="protein sequence ID" value="EGG17351.1"/>
    <property type="molecule type" value="Genomic_DNA"/>
</dbReference>
<name>F4Q5U2_CACFS</name>
<dbReference type="InterPro" id="IPR053721">
    <property type="entry name" value="Fimbrial_Adhesin_Reg"/>
</dbReference>
<accession>F4Q5U2</accession>
<organism evidence="4 5">
    <name type="scientific">Cavenderia fasciculata</name>
    <name type="common">Slime mold</name>
    <name type="synonym">Dictyostelium fasciculatum</name>
    <dbReference type="NCBI Taxonomy" id="261658"/>
    <lineage>
        <taxon>Eukaryota</taxon>
        <taxon>Amoebozoa</taxon>
        <taxon>Evosea</taxon>
        <taxon>Eumycetozoa</taxon>
        <taxon>Dictyostelia</taxon>
        <taxon>Acytosteliales</taxon>
        <taxon>Cavenderiaceae</taxon>
        <taxon>Cavenderia</taxon>
    </lineage>
</organism>
<evidence type="ECO:0000313" key="5">
    <source>
        <dbReference type="Proteomes" id="UP000007797"/>
    </source>
</evidence>
<dbReference type="Pfam" id="PF13518">
    <property type="entry name" value="HTH_28"/>
    <property type="match status" value="1"/>
</dbReference>
<evidence type="ECO:0000259" key="3">
    <source>
        <dbReference type="Pfam" id="PF13518"/>
    </source>
</evidence>